<keyword evidence="1" id="KW-0378">Hydrolase</keyword>
<evidence type="ECO:0000313" key="4">
    <source>
        <dbReference type="EMBL" id="PSX05014.1"/>
    </source>
</evidence>
<gene>
    <name evidence="4" type="ORF">C0W41_19240</name>
</gene>
<sequence>MPVWGADNRDDTNVTPQWQPNSVYHSGDSVNYQGHIYQAKWLSQDDKPDHENSPWKLTQ</sequence>
<protein>
    <recommendedName>
        <fullName evidence="3">Chitin-binding type-3 domain-containing protein</fullName>
    </recommendedName>
</protein>
<evidence type="ECO:0000313" key="5">
    <source>
        <dbReference type="Proteomes" id="UP000241440"/>
    </source>
</evidence>
<dbReference type="GO" id="GO:0005975">
    <property type="term" value="P:carbohydrate metabolic process"/>
    <property type="evidence" value="ECO:0007669"/>
    <property type="project" value="InterPro"/>
</dbReference>
<reference evidence="4 5" key="1">
    <citation type="submission" date="2018-01" db="EMBL/GenBank/DDBJ databases">
        <title>Whole genome sequencing of Histamine producing bacteria.</title>
        <authorList>
            <person name="Butler K."/>
        </authorList>
    </citation>
    <scope>NUCLEOTIDE SEQUENCE [LARGE SCALE GENOMIC DNA]</scope>
    <source>
        <strain evidence="4 5">A2-1</strain>
    </source>
</reference>
<dbReference type="AlphaFoldDB" id="A0A855S7M8"/>
<dbReference type="Proteomes" id="UP000241440">
    <property type="component" value="Unassembled WGS sequence"/>
</dbReference>
<feature type="domain" description="Chitin-binding type-3" evidence="3">
    <location>
        <begin position="15"/>
        <end position="58"/>
    </location>
</feature>
<dbReference type="Pfam" id="PF02839">
    <property type="entry name" value="CBM_5_12"/>
    <property type="match status" value="1"/>
</dbReference>
<evidence type="ECO:0000256" key="1">
    <source>
        <dbReference type="ARBA" id="ARBA00022801"/>
    </source>
</evidence>
<proteinExistence type="predicted"/>
<feature type="region of interest" description="Disordered" evidence="2">
    <location>
        <begin position="1"/>
        <end position="26"/>
    </location>
</feature>
<dbReference type="GO" id="GO:0030246">
    <property type="term" value="F:carbohydrate binding"/>
    <property type="evidence" value="ECO:0007669"/>
    <property type="project" value="InterPro"/>
</dbReference>
<dbReference type="CDD" id="cd12215">
    <property type="entry name" value="ChiC_BD"/>
    <property type="match status" value="1"/>
</dbReference>
<dbReference type="InterPro" id="IPR036573">
    <property type="entry name" value="CBM_sf_5/12"/>
</dbReference>
<dbReference type="EMBL" id="PYOY01000014">
    <property type="protein sequence ID" value="PSX05014.1"/>
    <property type="molecule type" value="Genomic_DNA"/>
</dbReference>
<dbReference type="SUPFAM" id="SSF51055">
    <property type="entry name" value="Carbohydrate binding domain"/>
    <property type="match status" value="1"/>
</dbReference>
<evidence type="ECO:0000256" key="2">
    <source>
        <dbReference type="SAM" id="MobiDB-lite"/>
    </source>
</evidence>
<feature type="compositionally biased region" description="Polar residues" evidence="2">
    <location>
        <begin position="13"/>
        <end position="26"/>
    </location>
</feature>
<evidence type="ECO:0000259" key="3">
    <source>
        <dbReference type="SMART" id="SM00495"/>
    </source>
</evidence>
<name>A0A855S7M8_PHOAN</name>
<dbReference type="GO" id="GO:0005576">
    <property type="term" value="C:extracellular region"/>
    <property type="evidence" value="ECO:0007669"/>
    <property type="project" value="InterPro"/>
</dbReference>
<dbReference type="SMART" id="SM00495">
    <property type="entry name" value="ChtBD3"/>
    <property type="match status" value="1"/>
</dbReference>
<dbReference type="GO" id="GO:0004553">
    <property type="term" value="F:hydrolase activity, hydrolyzing O-glycosyl compounds"/>
    <property type="evidence" value="ECO:0007669"/>
    <property type="project" value="InterPro"/>
</dbReference>
<accession>A0A855S7M8</accession>
<dbReference type="GeneID" id="92383125"/>
<organism evidence="4 5">
    <name type="scientific">Photobacterium angustum</name>
    <dbReference type="NCBI Taxonomy" id="661"/>
    <lineage>
        <taxon>Bacteria</taxon>
        <taxon>Pseudomonadati</taxon>
        <taxon>Pseudomonadota</taxon>
        <taxon>Gammaproteobacteria</taxon>
        <taxon>Vibrionales</taxon>
        <taxon>Vibrionaceae</taxon>
        <taxon>Photobacterium</taxon>
    </lineage>
</organism>
<dbReference type="RefSeq" id="WP_080890360.1">
    <property type="nucleotide sequence ID" value="NZ_JZSX01000005.1"/>
</dbReference>
<dbReference type="Gene3D" id="2.10.10.20">
    <property type="entry name" value="Carbohydrate-binding module superfamily 5/12"/>
    <property type="match status" value="1"/>
</dbReference>
<comment type="caution">
    <text evidence="4">The sequence shown here is derived from an EMBL/GenBank/DDBJ whole genome shotgun (WGS) entry which is preliminary data.</text>
</comment>
<dbReference type="InterPro" id="IPR003610">
    <property type="entry name" value="CBM5/12"/>
</dbReference>